<keyword evidence="2" id="KW-1185">Reference proteome</keyword>
<evidence type="ECO:0000313" key="1">
    <source>
        <dbReference type="EMBL" id="QIB38063.1"/>
    </source>
</evidence>
<organism evidence="1 2">
    <name type="scientific">Rhizobium oryzihabitans</name>
    <dbReference type="NCBI Taxonomy" id="2267833"/>
    <lineage>
        <taxon>Bacteria</taxon>
        <taxon>Pseudomonadati</taxon>
        <taxon>Pseudomonadota</taxon>
        <taxon>Alphaproteobacteria</taxon>
        <taxon>Hyphomicrobiales</taxon>
        <taxon>Rhizobiaceae</taxon>
        <taxon>Rhizobium/Agrobacterium group</taxon>
        <taxon>Rhizobium</taxon>
    </lineage>
</organism>
<sequence length="161" mass="18402">MLALQTRRYVGQVGATASLWKIPAHHIHGTALEVSWLRQSREKQFRSGARKEGLAMNYEPQPGTYGYLWVNCYTVTAYCTPCSRVVKVDLEMMPPEQSYINRRWRCQYCHGLGQANLSPDHSPRDSPAAKALEIERARRKEALTQRMALKRKKPPGEPDGF</sequence>
<accession>A0A7L5BH64</accession>
<evidence type="ECO:0000313" key="2">
    <source>
        <dbReference type="Proteomes" id="UP000464865"/>
    </source>
</evidence>
<dbReference type="EMBL" id="CP048632">
    <property type="protein sequence ID" value="QIB38063.1"/>
    <property type="molecule type" value="Genomic_DNA"/>
</dbReference>
<protein>
    <submittedName>
        <fullName evidence="1">Uncharacterized protein</fullName>
    </submittedName>
</protein>
<dbReference type="Proteomes" id="UP000464865">
    <property type="component" value="Chromosome M15-11"/>
</dbReference>
<gene>
    <name evidence="1" type="ORF">G3A56_08720</name>
</gene>
<dbReference type="KEGG" id="roy:G3A56_08720"/>
<proteinExistence type="predicted"/>
<name>A0A7L5BH64_9HYPH</name>
<reference evidence="1 2" key="1">
    <citation type="submission" date="2020-02" db="EMBL/GenBank/DDBJ databases">
        <title>Plant-Promoting Endophytic Bacterium Rhizobium oryzihabitans sp. nov., Isolated from the Root of Rice.</title>
        <authorList>
            <person name="zhao J."/>
            <person name="Zhang G."/>
        </authorList>
    </citation>
    <scope>NUCLEOTIDE SEQUENCE [LARGE SCALE GENOMIC DNA]</scope>
    <source>
        <strain evidence="1 2">M15</strain>
    </source>
</reference>
<dbReference type="AlphaFoldDB" id="A0A7L5BH64"/>